<accession>A0A699XT64</accession>
<protein>
    <submittedName>
        <fullName evidence="2">Uncharacterized protein</fullName>
    </submittedName>
</protein>
<feature type="compositionally biased region" description="Basic and acidic residues" evidence="1">
    <location>
        <begin position="44"/>
        <end position="56"/>
    </location>
</feature>
<feature type="non-terminal residue" evidence="2">
    <location>
        <position position="1"/>
    </location>
</feature>
<feature type="compositionally biased region" description="Low complexity" evidence="1">
    <location>
        <begin position="63"/>
        <end position="79"/>
    </location>
</feature>
<name>A0A699XT64_TANCI</name>
<feature type="compositionally biased region" description="Low complexity" evidence="1">
    <location>
        <begin position="11"/>
        <end position="39"/>
    </location>
</feature>
<feature type="region of interest" description="Disordered" evidence="1">
    <location>
        <begin position="1"/>
        <end position="79"/>
    </location>
</feature>
<dbReference type="AlphaFoldDB" id="A0A699XT64"/>
<evidence type="ECO:0000256" key="1">
    <source>
        <dbReference type="SAM" id="MobiDB-lite"/>
    </source>
</evidence>
<organism evidence="2">
    <name type="scientific">Tanacetum cinerariifolium</name>
    <name type="common">Dalmatian daisy</name>
    <name type="synonym">Chrysanthemum cinerariifolium</name>
    <dbReference type="NCBI Taxonomy" id="118510"/>
    <lineage>
        <taxon>Eukaryota</taxon>
        <taxon>Viridiplantae</taxon>
        <taxon>Streptophyta</taxon>
        <taxon>Embryophyta</taxon>
        <taxon>Tracheophyta</taxon>
        <taxon>Spermatophyta</taxon>
        <taxon>Magnoliopsida</taxon>
        <taxon>eudicotyledons</taxon>
        <taxon>Gunneridae</taxon>
        <taxon>Pentapetalae</taxon>
        <taxon>asterids</taxon>
        <taxon>campanulids</taxon>
        <taxon>Asterales</taxon>
        <taxon>Asteraceae</taxon>
        <taxon>Asteroideae</taxon>
        <taxon>Anthemideae</taxon>
        <taxon>Anthemidinae</taxon>
        <taxon>Tanacetum</taxon>
    </lineage>
</organism>
<feature type="non-terminal residue" evidence="2">
    <location>
        <position position="79"/>
    </location>
</feature>
<sequence length="79" mass="7788">ARPRLVFSPQPAGTGAAARRAPAGAPPGRQAAGRAGPAPHGRRGAGEQRKSQRREALAGGRGLAPAAQPLPGAGLRRGG</sequence>
<dbReference type="EMBL" id="BKCJ011887936">
    <property type="protein sequence ID" value="GFD61188.1"/>
    <property type="molecule type" value="Genomic_DNA"/>
</dbReference>
<proteinExistence type="predicted"/>
<gene>
    <name evidence="2" type="ORF">Tci_933157</name>
</gene>
<reference evidence="2" key="1">
    <citation type="journal article" date="2019" name="Sci. Rep.">
        <title>Draft genome of Tanacetum cinerariifolium, the natural source of mosquito coil.</title>
        <authorList>
            <person name="Yamashiro T."/>
            <person name="Shiraishi A."/>
            <person name="Satake H."/>
            <person name="Nakayama K."/>
        </authorList>
    </citation>
    <scope>NUCLEOTIDE SEQUENCE</scope>
</reference>
<comment type="caution">
    <text evidence="2">The sequence shown here is derived from an EMBL/GenBank/DDBJ whole genome shotgun (WGS) entry which is preliminary data.</text>
</comment>
<evidence type="ECO:0000313" key="2">
    <source>
        <dbReference type="EMBL" id="GFD61188.1"/>
    </source>
</evidence>